<feature type="compositionally biased region" description="Low complexity" evidence="8">
    <location>
        <begin position="12"/>
        <end position="23"/>
    </location>
</feature>
<dbReference type="AlphaFoldDB" id="A0AAE4C606"/>
<dbReference type="GO" id="GO:0018104">
    <property type="term" value="P:peptidoglycan-protein cross-linking"/>
    <property type="evidence" value="ECO:0007669"/>
    <property type="project" value="TreeGrafter"/>
</dbReference>
<dbReference type="CDD" id="cd13432">
    <property type="entry name" value="LDT_IgD_like_2"/>
    <property type="match status" value="1"/>
</dbReference>
<dbReference type="GO" id="GO:0005576">
    <property type="term" value="C:extracellular region"/>
    <property type="evidence" value="ECO:0007669"/>
    <property type="project" value="TreeGrafter"/>
</dbReference>
<accession>A0AAE4C606</accession>
<evidence type="ECO:0000256" key="4">
    <source>
        <dbReference type="ARBA" id="ARBA00022984"/>
    </source>
</evidence>
<feature type="region of interest" description="Disordered" evidence="8">
    <location>
        <begin position="1"/>
        <end position="23"/>
    </location>
</feature>
<evidence type="ECO:0000256" key="5">
    <source>
        <dbReference type="ARBA" id="ARBA00023315"/>
    </source>
</evidence>
<protein>
    <submittedName>
        <fullName evidence="10">Lipoprotein-anchoring transpeptidase ErfK/SrfK</fullName>
    </submittedName>
</protein>
<dbReference type="GO" id="GO:0071555">
    <property type="term" value="P:cell wall organization"/>
    <property type="evidence" value="ECO:0007669"/>
    <property type="project" value="UniProtKB-UniRule"/>
</dbReference>
<feature type="domain" description="L,D-TPase catalytic" evidence="9">
    <location>
        <begin position="262"/>
        <end position="389"/>
    </location>
</feature>
<dbReference type="Gene3D" id="2.40.440.10">
    <property type="entry name" value="L,D-transpeptidase catalytic domain-like"/>
    <property type="match status" value="1"/>
</dbReference>
<evidence type="ECO:0000256" key="7">
    <source>
        <dbReference type="PROSITE-ProRule" id="PRU01373"/>
    </source>
</evidence>
<organism evidence="10 11">
    <name type="scientific">Falsarthrobacter nasiphocae</name>
    <dbReference type="NCBI Taxonomy" id="189863"/>
    <lineage>
        <taxon>Bacteria</taxon>
        <taxon>Bacillati</taxon>
        <taxon>Actinomycetota</taxon>
        <taxon>Actinomycetes</taxon>
        <taxon>Micrococcales</taxon>
        <taxon>Micrococcaceae</taxon>
        <taxon>Falsarthrobacter</taxon>
    </lineage>
</organism>
<evidence type="ECO:0000256" key="6">
    <source>
        <dbReference type="ARBA" id="ARBA00023316"/>
    </source>
</evidence>
<dbReference type="InterPro" id="IPR050979">
    <property type="entry name" value="LD-transpeptidase"/>
</dbReference>
<dbReference type="SUPFAM" id="SSF141523">
    <property type="entry name" value="L,D-transpeptidase catalytic domain-like"/>
    <property type="match status" value="1"/>
</dbReference>
<keyword evidence="5" id="KW-0012">Acyltransferase</keyword>
<keyword evidence="10" id="KW-0449">Lipoprotein</keyword>
<comment type="caution">
    <text evidence="10">The sequence shown here is derived from an EMBL/GenBank/DDBJ whole genome shotgun (WGS) entry which is preliminary data.</text>
</comment>
<reference evidence="10" key="1">
    <citation type="submission" date="2023-07" db="EMBL/GenBank/DDBJ databases">
        <title>Sequencing the genomes of 1000 actinobacteria strains.</title>
        <authorList>
            <person name="Klenk H.-P."/>
        </authorList>
    </citation>
    <scope>NUCLEOTIDE SEQUENCE</scope>
    <source>
        <strain evidence="10">DSM 13988</strain>
    </source>
</reference>
<dbReference type="InterPro" id="IPR041280">
    <property type="entry name" value="Big_10"/>
</dbReference>
<dbReference type="Gene3D" id="2.60.40.3780">
    <property type="match status" value="1"/>
</dbReference>
<dbReference type="RefSeq" id="WP_309849592.1">
    <property type="nucleotide sequence ID" value="NZ_BAAAIU010000045.1"/>
</dbReference>
<proteinExistence type="predicted"/>
<evidence type="ECO:0000256" key="3">
    <source>
        <dbReference type="ARBA" id="ARBA00022960"/>
    </source>
</evidence>
<name>A0AAE4C606_9MICC</name>
<dbReference type="PANTHER" id="PTHR30582">
    <property type="entry name" value="L,D-TRANSPEPTIDASE"/>
    <property type="match status" value="1"/>
</dbReference>
<evidence type="ECO:0000313" key="11">
    <source>
        <dbReference type="Proteomes" id="UP001247307"/>
    </source>
</evidence>
<dbReference type="CDD" id="cd16913">
    <property type="entry name" value="YkuD_like"/>
    <property type="match status" value="1"/>
</dbReference>
<keyword evidence="3 7" id="KW-0133">Cell shape</keyword>
<evidence type="ECO:0000313" key="10">
    <source>
        <dbReference type="EMBL" id="MDR6891622.1"/>
    </source>
</evidence>
<dbReference type="GO" id="GO:0008360">
    <property type="term" value="P:regulation of cell shape"/>
    <property type="evidence" value="ECO:0007669"/>
    <property type="project" value="UniProtKB-UniRule"/>
</dbReference>
<sequence>MALFRSPDSFPGRAAAGSRSGAPVPRRVVVAGVASASALFLASCAGKGDDASPRASTPAASPSTSGTAAALKATVTPADGSTEVNPVDGVTVTASQGRLTAVTVKNAAGKAVKGALAADGSSWKSAERLAFDEQYTVAYAGASESEGATSTFSTTTPPNQMDAFAYPPKGSTVGIAQPVQITFSEPVTNKKDVEKAITITSSSGQKGRFYWLSDKVVRYRPEAFWAPNSTITVDFKMFGVDVGGGMIGNFDATHAFQTHNDRHAVVSDKDLMLRVYIDGKHVRTFPTTLGNERWPSADGIFPIMEQARKTMFRAESIGLKPGDQDYYEPFEYEYTSRLTSTGVFVHKVLDSALPALGRDRISHGCVSLAEDGAKFIYENFTIGDYIEVRDTGNGTASMDKGFMDWNVPWKEYGV</sequence>
<dbReference type="InterPro" id="IPR005490">
    <property type="entry name" value="LD_TPept_cat_dom"/>
</dbReference>
<dbReference type="PANTHER" id="PTHR30582:SF2">
    <property type="entry name" value="L,D-TRANSPEPTIDASE YCIB-RELATED"/>
    <property type="match status" value="1"/>
</dbReference>
<dbReference type="Proteomes" id="UP001247307">
    <property type="component" value="Unassembled WGS sequence"/>
</dbReference>
<feature type="active site" description="Proton donor/acceptor" evidence="7">
    <location>
        <position position="346"/>
    </location>
</feature>
<dbReference type="Pfam" id="PF17964">
    <property type="entry name" value="Big_10"/>
    <property type="match status" value="1"/>
</dbReference>
<dbReference type="GO" id="GO:0016746">
    <property type="term" value="F:acyltransferase activity"/>
    <property type="evidence" value="ECO:0007669"/>
    <property type="project" value="UniProtKB-KW"/>
</dbReference>
<dbReference type="PROSITE" id="PS52029">
    <property type="entry name" value="LD_TPASE"/>
    <property type="match status" value="1"/>
</dbReference>
<feature type="active site" description="Nucleophile" evidence="7">
    <location>
        <position position="365"/>
    </location>
</feature>
<dbReference type="Gene3D" id="2.60.40.3710">
    <property type="match status" value="1"/>
</dbReference>
<keyword evidence="2" id="KW-0808">Transferase</keyword>
<comment type="pathway">
    <text evidence="1 7">Cell wall biogenesis; peptidoglycan biosynthesis.</text>
</comment>
<keyword evidence="6 7" id="KW-0961">Cell wall biogenesis/degradation</keyword>
<evidence type="ECO:0000256" key="1">
    <source>
        <dbReference type="ARBA" id="ARBA00004752"/>
    </source>
</evidence>
<dbReference type="Pfam" id="PF03734">
    <property type="entry name" value="YkuD"/>
    <property type="match status" value="1"/>
</dbReference>
<keyword evidence="11" id="KW-1185">Reference proteome</keyword>
<dbReference type="EMBL" id="JAVDUI010000001">
    <property type="protein sequence ID" value="MDR6891622.1"/>
    <property type="molecule type" value="Genomic_DNA"/>
</dbReference>
<evidence type="ECO:0000259" key="9">
    <source>
        <dbReference type="PROSITE" id="PS52029"/>
    </source>
</evidence>
<gene>
    <name evidence="10" type="ORF">J2S35_000562</name>
</gene>
<evidence type="ECO:0000256" key="2">
    <source>
        <dbReference type="ARBA" id="ARBA00022679"/>
    </source>
</evidence>
<dbReference type="GO" id="GO:0071972">
    <property type="term" value="F:peptidoglycan L,D-transpeptidase activity"/>
    <property type="evidence" value="ECO:0007669"/>
    <property type="project" value="TreeGrafter"/>
</dbReference>
<keyword evidence="4 7" id="KW-0573">Peptidoglycan synthesis</keyword>
<evidence type="ECO:0000256" key="8">
    <source>
        <dbReference type="SAM" id="MobiDB-lite"/>
    </source>
</evidence>
<dbReference type="InterPro" id="IPR038063">
    <property type="entry name" value="Transpep_catalytic_dom"/>
</dbReference>